<comment type="caution">
    <text evidence="1">The sequence shown here is derived from an EMBL/GenBank/DDBJ whole genome shotgun (WGS) entry which is preliminary data.</text>
</comment>
<organism evidence="1 2">
    <name type="scientific">Halodesulfovibrio aestuarii</name>
    <dbReference type="NCBI Taxonomy" id="126333"/>
    <lineage>
        <taxon>Bacteria</taxon>
        <taxon>Pseudomonadati</taxon>
        <taxon>Thermodesulfobacteriota</taxon>
        <taxon>Desulfovibrionia</taxon>
        <taxon>Desulfovibrionales</taxon>
        <taxon>Desulfovibrionaceae</taxon>
        <taxon>Halodesulfovibrio</taxon>
    </lineage>
</organism>
<protein>
    <submittedName>
        <fullName evidence="1">PilZ domain</fullName>
    </submittedName>
</protein>
<dbReference type="Pfam" id="PF14354">
    <property type="entry name" value="Lar_restr_allev"/>
    <property type="match status" value="1"/>
</dbReference>
<proteinExistence type="predicted"/>
<name>A0A8G2CBE7_9BACT</name>
<dbReference type="AlphaFoldDB" id="A0A8G2CBE7"/>
<sequence length="207" mass="23314">MLIPKICPNCNGSRTLLYFDAIYYYVVCDQCGMTGARALNEEEALVLWNERSSTSFTYEVVQDSNKLVRVMSCDTQRECKRYPINLPVVLTLFQPNGKKITGVMHNVSYYGAFLQLRGGHVSAIPSSTEELSRLRMFLYYKNPIVKQTDENGSVVASPESNPIQQIEFIPKHMMQSSQVVGVGGCFKSPNGEQLQSVQHLVEFARGR</sequence>
<evidence type="ECO:0000313" key="1">
    <source>
        <dbReference type="EMBL" id="SHJ54798.1"/>
    </source>
</evidence>
<dbReference type="EMBL" id="FQZR01000007">
    <property type="protein sequence ID" value="SHJ54798.1"/>
    <property type="molecule type" value="Genomic_DNA"/>
</dbReference>
<dbReference type="RefSeq" id="WP_019999610.1">
    <property type="nucleotide sequence ID" value="NZ_CP192219.1"/>
</dbReference>
<dbReference type="Proteomes" id="UP000184001">
    <property type="component" value="Unassembled WGS sequence"/>
</dbReference>
<evidence type="ECO:0000313" key="2">
    <source>
        <dbReference type="Proteomes" id="UP000184001"/>
    </source>
</evidence>
<reference evidence="1 2" key="1">
    <citation type="submission" date="2016-11" db="EMBL/GenBank/DDBJ databases">
        <authorList>
            <person name="Varghese N."/>
            <person name="Submissions S."/>
        </authorList>
    </citation>
    <scope>NUCLEOTIDE SEQUENCE [LARGE SCALE GENOMIC DNA]</scope>
    <source>
        <strain evidence="1 2">DSM 17919</strain>
    </source>
</reference>
<gene>
    <name evidence="1" type="ORF">SAMN05660830_02684</name>
</gene>
<accession>A0A8G2CBE7</accession>